<name>A0A5C3PFK7_9APHY</name>
<dbReference type="AlphaFoldDB" id="A0A5C3PFK7"/>
<dbReference type="Proteomes" id="UP000308197">
    <property type="component" value="Unassembled WGS sequence"/>
</dbReference>
<dbReference type="InParanoid" id="A0A5C3PFK7"/>
<proteinExistence type="predicted"/>
<keyword evidence="2" id="KW-1185">Reference proteome</keyword>
<dbReference type="EMBL" id="ML211129">
    <property type="protein sequence ID" value="TFK88022.1"/>
    <property type="molecule type" value="Genomic_DNA"/>
</dbReference>
<evidence type="ECO:0000313" key="1">
    <source>
        <dbReference type="EMBL" id="TFK88022.1"/>
    </source>
</evidence>
<gene>
    <name evidence="1" type="ORF">K466DRAFT_89369</name>
</gene>
<reference evidence="1 2" key="1">
    <citation type="journal article" date="2019" name="Nat. Ecol. Evol.">
        <title>Megaphylogeny resolves global patterns of mushroom evolution.</title>
        <authorList>
            <person name="Varga T."/>
            <person name="Krizsan K."/>
            <person name="Foldi C."/>
            <person name="Dima B."/>
            <person name="Sanchez-Garcia M."/>
            <person name="Sanchez-Ramirez S."/>
            <person name="Szollosi G.J."/>
            <person name="Szarkandi J.G."/>
            <person name="Papp V."/>
            <person name="Albert L."/>
            <person name="Andreopoulos W."/>
            <person name="Angelini C."/>
            <person name="Antonin V."/>
            <person name="Barry K.W."/>
            <person name="Bougher N.L."/>
            <person name="Buchanan P."/>
            <person name="Buyck B."/>
            <person name="Bense V."/>
            <person name="Catcheside P."/>
            <person name="Chovatia M."/>
            <person name="Cooper J."/>
            <person name="Damon W."/>
            <person name="Desjardin D."/>
            <person name="Finy P."/>
            <person name="Geml J."/>
            <person name="Haridas S."/>
            <person name="Hughes K."/>
            <person name="Justo A."/>
            <person name="Karasinski D."/>
            <person name="Kautmanova I."/>
            <person name="Kiss B."/>
            <person name="Kocsube S."/>
            <person name="Kotiranta H."/>
            <person name="LaButti K.M."/>
            <person name="Lechner B.E."/>
            <person name="Liimatainen K."/>
            <person name="Lipzen A."/>
            <person name="Lukacs Z."/>
            <person name="Mihaltcheva S."/>
            <person name="Morgado L.N."/>
            <person name="Niskanen T."/>
            <person name="Noordeloos M.E."/>
            <person name="Ohm R.A."/>
            <person name="Ortiz-Santana B."/>
            <person name="Ovrebo C."/>
            <person name="Racz N."/>
            <person name="Riley R."/>
            <person name="Savchenko A."/>
            <person name="Shiryaev A."/>
            <person name="Soop K."/>
            <person name="Spirin V."/>
            <person name="Szebenyi C."/>
            <person name="Tomsovsky M."/>
            <person name="Tulloss R.E."/>
            <person name="Uehling J."/>
            <person name="Grigoriev I.V."/>
            <person name="Vagvolgyi C."/>
            <person name="Papp T."/>
            <person name="Martin F.M."/>
            <person name="Miettinen O."/>
            <person name="Hibbett D.S."/>
            <person name="Nagy L.G."/>
        </authorList>
    </citation>
    <scope>NUCLEOTIDE SEQUENCE [LARGE SCALE GENOMIC DNA]</scope>
    <source>
        <strain evidence="1 2">HHB13444</strain>
    </source>
</reference>
<protein>
    <recommendedName>
        <fullName evidence="3">F-box domain-containing protein</fullName>
    </recommendedName>
</protein>
<evidence type="ECO:0008006" key="3">
    <source>
        <dbReference type="Google" id="ProtNLM"/>
    </source>
</evidence>
<evidence type="ECO:0000313" key="2">
    <source>
        <dbReference type="Proteomes" id="UP000308197"/>
    </source>
</evidence>
<sequence>MEHSRLPIDVCEQVIDSISSTPPWWSQVPSVLQDRDSLLACAWTCSAWYPRARLHLYHTVAFERPRQVELFIRSIHENPSLPDLVRALNVYFAWDAYIPFAQSALFTTLRHLRSMVIIHTTRSWARRSIWHYPPHHHVLVTQYSLTDLAFDLDPSHADMLAYAVRIIWSLRELESLRINFKINELYRQVRAMRLGRVHSLRRPWSCAKLTVLTIRGSLLTLYETMQILPPCVFGTEVEQLAVDMDDPISEVYARSHPLLEQISAMSSLTELRLCASATGTGWKSISISLPLFLRSLPSPESLRVVSIKAINHYEEGTRSAFLSSLMRVNAESQMLPNLSILGLELTDDDSHDAAWWKEKLLECMPALRGRNIMAVKINAYTNSRDGWRIEDLQDDFGIEEY</sequence>
<accession>A0A5C3PFK7</accession>
<organism evidence="1 2">
    <name type="scientific">Polyporus arcularius HHB13444</name>
    <dbReference type="NCBI Taxonomy" id="1314778"/>
    <lineage>
        <taxon>Eukaryota</taxon>
        <taxon>Fungi</taxon>
        <taxon>Dikarya</taxon>
        <taxon>Basidiomycota</taxon>
        <taxon>Agaricomycotina</taxon>
        <taxon>Agaricomycetes</taxon>
        <taxon>Polyporales</taxon>
        <taxon>Polyporaceae</taxon>
        <taxon>Polyporus</taxon>
    </lineage>
</organism>